<dbReference type="Proteomes" id="UP000654345">
    <property type="component" value="Unassembled WGS sequence"/>
</dbReference>
<evidence type="ECO:0000259" key="9">
    <source>
        <dbReference type="Pfam" id="PF00768"/>
    </source>
</evidence>
<evidence type="ECO:0000256" key="4">
    <source>
        <dbReference type="ARBA" id="ARBA00022960"/>
    </source>
</evidence>
<dbReference type="EMBL" id="BNJG01000001">
    <property type="protein sequence ID" value="GHO52138.1"/>
    <property type="molecule type" value="Genomic_DNA"/>
</dbReference>
<organism evidence="10 11">
    <name type="scientific">Ktedonobacter robiniae</name>
    <dbReference type="NCBI Taxonomy" id="2778365"/>
    <lineage>
        <taxon>Bacteria</taxon>
        <taxon>Bacillati</taxon>
        <taxon>Chloroflexota</taxon>
        <taxon>Ktedonobacteria</taxon>
        <taxon>Ktedonobacterales</taxon>
        <taxon>Ktedonobacteraceae</taxon>
        <taxon>Ktedonobacter</taxon>
    </lineage>
</organism>
<accession>A0ABQ3UHG6</accession>
<feature type="region of interest" description="Disordered" evidence="8">
    <location>
        <begin position="42"/>
        <end position="62"/>
    </location>
</feature>
<dbReference type="Gene3D" id="3.40.710.10">
    <property type="entry name" value="DD-peptidase/beta-lactamase superfamily"/>
    <property type="match status" value="1"/>
</dbReference>
<evidence type="ECO:0000256" key="5">
    <source>
        <dbReference type="ARBA" id="ARBA00022984"/>
    </source>
</evidence>
<dbReference type="PANTHER" id="PTHR21581">
    <property type="entry name" value="D-ALANYL-D-ALANINE CARBOXYPEPTIDASE"/>
    <property type="match status" value="1"/>
</dbReference>
<evidence type="ECO:0000313" key="10">
    <source>
        <dbReference type="EMBL" id="GHO52138.1"/>
    </source>
</evidence>
<comment type="similarity">
    <text evidence="1 7">Belongs to the peptidase S11 family.</text>
</comment>
<name>A0ABQ3UHG6_9CHLR</name>
<dbReference type="PROSITE" id="PS51257">
    <property type="entry name" value="PROKAR_LIPOPROTEIN"/>
    <property type="match status" value="1"/>
</dbReference>
<dbReference type="InterPro" id="IPR018044">
    <property type="entry name" value="Peptidase_S11"/>
</dbReference>
<keyword evidence="6" id="KW-0961">Cell wall biogenesis/degradation</keyword>
<keyword evidence="4" id="KW-0133">Cell shape</keyword>
<proteinExistence type="inferred from homology"/>
<keyword evidence="11" id="KW-1185">Reference proteome</keyword>
<protein>
    <recommendedName>
        <fullName evidence="9">Peptidase S11 D-alanyl-D-alanine carboxypeptidase A N-terminal domain-containing protein</fullName>
    </recommendedName>
</protein>
<evidence type="ECO:0000256" key="3">
    <source>
        <dbReference type="ARBA" id="ARBA00022801"/>
    </source>
</evidence>
<comment type="caution">
    <text evidence="10">The sequence shown here is derived from an EMBL/GenBank/DDBJ whole genome shotgun (WGS) entry which is preliminary data.</text>
</comment>
<evidence type="ECO:0000313" key="11">
    <source>
        <dbReference type="Proteomes" id="UP000654345"/>
    </source>
</evidence>
<reference evidence="10 11" key="1">
    <citation type="journal article" date="2021" name="Int. J. Syst. Evol. Microbiol.">
        <title>Reticulibacter mediterranei gen. nov., sp. nov., within the new family Reticulibacteraceae fam. nov., and Ktedonospora formicarum gen. nov., sp. nov., Ktedonobacter robiniae sp. nov., Dictyobacter formicarum sp. nov. and Dictyobacter arantiisoli sp. nov., belonging to the class Ktedonobacteria.</title>
        <authorList>
            <person name="Yabe S."/>
            <person name="Zheng Y."/>
            <person name="Wang C.M."/>
            <person name="Sakai Y."/>
            <person name="Abe K."/>
            <person name="Yokota A."/>
            <person name="Donadio S."/>
            <person name="Cavaletti L."/>
            <person name="Monciardini P."/>
        </authorList>
    </citation>
    <scope>NUCLEOTIDE SEQUENCE [LARGE SCALE GENOMIC DNA]</scope>
    <source>
        <strain evidence="10 11">SOSP1-30</strain>
    </source>
</reference>
<evidence type="ECO:0000256" key="8">
    <source>
        <dbReference type="SAM" id="MobiDB-lite"/>
    </source>
</evidence>
<dbReference type="PRINTS" id="PR00725">
    <property type="entry name" value="DADACBPTASE1"/>
</dbReference>
<dbReference type="Pfam" id="PF00768">
    <property type="entry name" value="Peptidase_S11"/>
    <property type="match status" value="1"/>
</dbReference>
<keyword evidence="3" id="KW-0378">Hydrolase</keyword>
<evidence type="ECO:0000256" key="6">
    <source>
        <dbReference type="ARBA" id="ARBA00023316"/>
    </source>
</evidence>
<dbReference type="SUPFAM" id="SSF56601">
    <property type="entry name" value="beta-lactamase/transpeptidase-like"/>
    <property type="match status" value="1"/>
</dbReference>
<dbReference type="PANTHER" id="PTHR21581:SF33">
    <property type="entry name" value="D-ALANYL-D-ALANINE CARBOXYPEPTIDASE DACB"/>
    <property type="match status" value="1"/>
</dbReference>
<sequence length="323" mass="34932">MNRRFIMGVILVIIACCLLLTSLTLYATSIAGVTLPGMSSVEPTPTPIPETPTPIPTPKPELTAQGPLPVLQAKVAYLVDMQNGHVLYDIHGEQAAPMASTTKIMTALIAIQTGNLDQEITVKRDAYLHVIELGSSNAGLVPGEQFTLRELLYGLMLPSGGDAAIAISDALAGSPENFVVRMNLFASRLHLFQTHYTNVDGLTSEDTHYSSAADLTRLARYALTNPVFRQIVDTPTYTLPTTKQHGPHTWTNTNTLLNTYKGMLGVKTGHTDLAGYCLVFEAQRNGHSLIGVVLNSPDQAIRDQDVSKLLNWGFGLPMKVPAL</sequence>
<evidence type="ECO:0000256" key="1">
    <source>
        <dbReference type="ARBA" id="ARBA00007164"/>
    </source>
</evidence>
<feature type="domain" description="Peptidase S11 D-alanyl-D-alanine carboxypeptidase A N-terminal" evidence="9">
    <location>
        <begin position="70"/>
        <end position="296"/>
    </location>
</feature>
<evidence type="ECO:0000256" key="7">
    <source>
        <dbReference type="RuleBase" id="RU004016"/>
    </source>
</evidence>
<dbReference type="InterPro" id="IPR012338">
    <property type="entry name" value="Beta-lactam/transpept-like"/>
</dbReference>
<feature type="compositionally biased region" description="Pro residues" evidence="8">
    <location>
        <begin position="44"/>
        <end position="59"/>
    </location>
</feature>
<dbReference type="RefSeq" id="WP_201369077.1">
    <property type="nucleotide sequence ID" value="NZ_BNJG01000001.1"/>
</dbReference>
<gene>
    <name evidence="10" type="ORF">KSB_06130</name>
</gene>
<dbReference type="InterPro" id="IPR001967">
    <property type="entry name" value="Peptidase_S11_N"/>
</dbReference>
<evidence type="ECO:0000256" key="2">
    <source>
        <dbReference type="ARBA" id="ARBA00022729"/>
    </source>
</evidence>
<keyword evidence="5" id="KW-0573">Peptidoglycan synthesis</keyword>
<keyword evidence="2" id="KW-0732">Signal</keyword>